<keyword evidence="2 3" id="KW-0040">ANK repeat</keyword>
<comment type="caution">
    <text evidence="4">The sequence shown here is derived from an EMBL/GenBank/DDBJ whole genome shotgun (WGS) entry which is preliminary data.</text>
</comment>
<evidence type="ECO:0000256" key="1">
    <source>
        <dbReference type="ARBA" id="ARBA00022737"/>
    </source>
</evidence>
<dbReference type="EMBL" id="BTSY01000004">
    <property type="protein sequence ID" value="GMT21354.1"/>
    <property type="molecule type" value="Genomic_DNA"/>
</dbReference>
<dbReference type="SUPFAM" id="SSF48403">
    <property type="entry name" value="Ankyrin repeat"/>
    <property type="match status" value="1"/>
</dbReference>
<evidence type="ECO:0000256" key="2">
    <source>
        <dbReference type="ARBA" id="ARBA00023043"/>
    </source>
</evidence>
<dbReference type="PANTHER" id="PTHR24171">
    <property type="entry name" value="ANKYRIN REPEAT DOMAIN-CONTAINING PROTEIN 39-RELATED"/>
    <property type="match status" value="1"/>
</dbReference>
<dbReference type="Pfam" id="PF12796">
    <property type="entry name" value="Ank_2"/>
    <property type="match status" value="1"/>
</dbReference>
<keyword evidence="1" id="KW-0677">Repeat</keyword>
<feature type="repeat" description="ANK" evidence="3">
    <location>
        <begin position="45"/>
        <end position="77"/>
    </location>
</feature>
<dbReference type="PROSITE" id="PS50297">
    <property type="entry name" value="ANK_REP_REGION"/>
    <property type="match status" value="2"/>
</dbReference>
<keyword evidence="5" id="KW-1185">Reference proteome</keyword>
<evidence type="ECO:0000313" key="4">
    <source>
        <dbReference type="EMBL" id="GMT21354.1"/>
    </source>
</evidence>
<proteinExistence type="predicted"/>
<gene>
    <name evidence="4" type="ORF">PFISCL1PPCAC_12651</name>
</gene>
<feature type="repeat" description="ANK" evidence="3">
    <location>
        <begin position="1"/>
        <end position="34"/>
    </location>
</feature>
<dbReference type="Pfam" id="PF00023">
    <property type="entry name" value="Ank"/>
    <property type="match status" value="1"/>
</dbReference>
<organism evidence="4 5">
    <name type="scientific">Pristionchus fissidentatus</name>
    <dbReference type="NCBI Taxonomy" id="1538716"/>
    <lineage>
        <taxon>Eukaryota</taxon>
        <taxon>Metazoa</taxon>
        <taxon>Ecdysozoa</taxon>
        <taxon>Nematoda</taxon>
        <taxon>Chromadorea</taxon>
        <taxon>Rhabditida</taxon>
        <taxon>Rhabditina</taxon>
        <taxon>Diplogasteromorpha</taxon>
        <taxon>Diplogasteroidea</taxon>
        <taxon>Neodiplogasteridae</taxon>
        <taxon>Pristionchus</taxon>
    </lineage>
</organism>
<feature type="repeat" description="ANK" evidence="3">
    <location>
        <begin position="81"/>
        <end position="113"/>
    </location>
</feature>
<reference evidence="4" key="1">
    <citation type="submission" date="2023-10" db="EMBL/GenBank/DDBJ databases">
        <title>Genome assembly of Pristionchus species.</title>
        <authorList>
            <person name="Yoshida K."/>
            <person name="Sommer R.J."/>
        </authorList>
    </citation>
    <scope>NUCLEOTIDE SEQUENCE</scope>
    <source>
        <strain evidence="4">RS5133</strain>
    </source>
</reference>
<dbReference type="InterPro" id="IPR036770">
    <property type="entry name" value="Ankyrin_rpt-contain_sf"/>
</dbReference>
<accession>A0AAV5VUC1</accession>
<feature type="non-terminal residue" evidence="4">
    <location>
        <position position="1"/>
    </location>
</feature>
<dbReference type="InterPro" id="IPR002110">
    <property type="entry name" value="Ankyrin_rpt"/>
</dbReference>
<sequence>LGETPLHVAIRAERMENVQTIIRHIGETLNDSDRASFTNWPTVYSSRTALHYAAHYGRSNCLHLLHSCGASVEGRTAESDSSLTPLMIAASRGHFDCCEWLVNAGYSIQAVDTSNRSALMHSVINGHSDVLRLLIDKRARTTEIDTLGNTAADYARQLRWSECEALLTPQLP</sequence>
<evidence type="ECO:0008006" key="6">
    <source>
        <dbReference type="Google" id="ProtNLM"/>
    </source>
</evidence>
<evidence type="ECO:0000256" key="3">
    <source>
        <dbReference type="PROSITE-ProRule" id="PRU00023"/>
    </source>
</evidence>
<dbReference type="AlphaFoldDB" id="A0AAV5VUC1"/>
<protein>
    <recommendedName>
        <fullName evidence="6">ANK_REP_REGION domain-containing protein</fullName>
    </recommendedName>
</protein>
<dbReference type="PANTHER" id="PTHR24171:SF9">
    <property type="entry name" value="ANKYRIN REPEAT DOMAIN-CONTAINING PROTEIN 39"/>
    <property type="match status" value="1"/>
</dbReference>
<dbReference type="SMART" id="SM00248">
    <property type="entry name" value="ANK"/>
    <property type="match status" value="4"/>
</dbReference>
<dbReference type="Proteomes" id="UP001432322">
    <property type="component" value="Unassembled WGS sequence"/>
</dbReference>
<dbReference type="Gene3D" id="1.25.40.20">
    <property type="entry name" value="Ankyrin repeat-containing domain"/>
    <property type="match status" value="2"/>
</dbReference>
<name>A0AAV5VUC1_9BILA</name>
<evidence type="ECO:0000313" key="5">
    <source>
        <dbReference type="Proteomes" id="UP001432322"/>
    </source>
</evidence>
<dbReference type="PROSITE" id="PS50088">
    <property type="entry name" value="ANK_REPEAT"/>
    <property type="match status" value="3"/>
</dbReference>